<protein>
    <submittedName>
        <fullName evidence="4">Histone deacetylase 9-like</fullName>
    </submittedName>
</protein>
<dbReference type="GO" id="GO:0005634">
    <property type="term" value="C:nucleus"/>
    <property type="evidence" value="ECO:0007669"/>
    <property type="project" value="TreeGrafter"/>
</dbReference>
<comment type="caution">
    <text evidence="4">The sequence shown here is derived from an EMBL/GenBank/DDBJ whole genome shotgun (WGS) entry which is preliminary data.</text>
</comment>
<evidence type="ECO:0000256" key="2">
    <source>
        <dbReference type="ARBA" id="ARBA00022853"/>
    </source>
</evidence>
<dbReference type="Pfam" id="PF00850">
    <property type="entry name" value="Hist_deacetyl"/>
    <property type="match status" value="1"/>
</dbReference>
<dbReference type="InterPro" id="IPR037138">
    <property type="entry name" value="His_deacetylse_dom_sf"/>
</dbReference>
<dbReference type="PANTHER" id="PTHR10625">
    <property type="entry name" value="HISTONE DEACETYLASE HDAC1-RELATED"/>
    <property type="match status" value="1"/>
</dbReference>
<keyword evidence="5" id="KW-1185">Reference proteome</keyword>
<sequence length="79" mass="8892">VMTVSFHKYGDMFFPGTGDAKEIGEREGKFYAINVPLKDGIDDSSFTRLFKTFSNVEQIRLLEIAWAASISLLMVLISQ</sequence>
<feature type="non-terminal residue" evidence="4">
    <location>
        <position position="1"/>
    </location>
</feature>
<feature type="domain" description="Histone deacetylase" evidence="3">
    <location>
        <begin position="1"/>
        <end position="53"/>
    </location>
</feature>
<keyword evidence="2" id="KW-0156">Chromatin regulator</keyword>
<dbReference type="PANTHER" id="PTHR10625:SF39">
    <property type="entry name" value="HISTONE DEACETYLASE 9"/>
    <property type="match status" value="1"/>
</dbReference>
<dbReference type="GO" id="GO:0040029">
    <property type="term" value="P:epigenetic regulation of gene expression"/>
    <property type="evidence" value="ECO:0007669"/>
    <property type="project" value="TreeGrafter"/>
</dbReference>
<organism evidence="4 5">
    <name type="scientific">Trifolium medium</name>
    <dbReference type="NCBI Taxonomy" id="97028"/>
    <lineage>
        <taxon>Eukaryota</taxon>
        <taxon>Viridiplantae</taxon>
        <taxon>Streptophyta</taxon>
        <taxon>Embryophyta</taxon>
        <taxon>Tracheophyta</taxon>
        <taxon>Spermatophyta</taxon>
        <taxon>Magnoliopsida</taxon>
        <taxon>eudicotyledons</taxon>
        <taxon>Gunneridae</taxon>
        <taxon>Pentapetalae</taxon>
        <taxon>rosids</taxon>
        <taxon>fabids</taxon>
        <taxon>Fabales</taxon>
        <taxon>Fabaceae</taxon>
        <taxon>Papilionoideae</taxon>
        <taxon>50 kb inversion clade</taxon>
        <taxon>NPAAA clade</taxon>
        <taxon>Hologalegina</taxon>
        <taxon>IRL clade</taxon>
        <taxon>Trifolieae</taxon>
        <taxon>Trifolium</taxon>
    </lineage>
</organism>
<evidence type="ECO:0000313" key="5">
    <source>
        <dbReference type="Proteomes" id="UP000265520"/>
    </source>
</evidence>
<dbReference type="Proteomes" id="UP000265520">
    <property type="component" value="Unassembled WGS sequence"/>
</dbReference>
<dbReference type="InterPro" id="IPR023801">
    <property type="entry name" value="His_deacetylse_dom"/>
</dbReference>
<accession>A0A392PCE0</accession>
<name>A0A392PCE0_9FABA</name>
<dbReference type="Gene3D" id="3.40.800.20">
    <property type="entry name" value="Histone deacetylase domain"/>
    <property type="match status" value="1"/>
</dbReference>
<proteinExistence type="predicted"/>
<evidence type="ECO:0000313" key="4">
    <source>
        <dbReference type="EMBL" id="MCI09773.1"/>
    </source>
</evidence>
<reference evidence="4 5" key="1">
    <citation type="journal article" date="2018" name="Front. Plant Sci.">
        <title>Red Clover (Trifolium pratense) and Zigzag Clover (T. medium) - A Picture of Genomic Similarities and Differences.</title>
        <authorList>
            <person name="Dluhosova J."/>
            <person name="Istvanek J."/>
            <person name="Nedelnik J."/>
            <person name="Repkova J."/>
        </authorList>
    </citation>
    <scope>NUCLEOTIDE SEQUENCE [LARGE SCALE GENOMIC DNA]</scope>
    <source>
        <strain evidence="5">cv. 10/8</strain>
        <tissue evidence="4">Leaf</tissue>
    </source>
</reference>
<dbReference type="GO" id="GO:0004407">
    <property type="term" value="F:histone deacetylase activity"/>
    <property type="evidence" value="ECO:0007669"/>
    <property type="project" value="TreeGrafter"/>
</dbReference>
<dbReference type="AlphaFoldDB" id="A0A392PCE0"/>
<dbReference type="SUPFAM" id="SSF52768">
    <property type="entry name" value="Arginase/deacetylase"/>
    <property type="match status" value="1"/>
</dbReference>
<dbReference type="EMBL" id="LXQA010073823">
    <property type="protein sequence ID" value="MCI09773.1"/>
    <property type="molecule type" value="Genomic_DNA"/>
</dbReference>
<keyword evidence="1" id="KW-0678">Repressor</keyword>
<dbReference type="InterPro" id="IPR023696">
    <property type="entry name" value="Ureohydrolase_dom_sf"/>
</dbReference>
<evidence type="ECO:0000259" key="3">
    <source>
        <dbReference type="Pfam" id="PF00850"/>
    </source>
</evidence>
<evidence type="ECO:0000256" key="1">
    <source>
        <dbReference type="ARBA" id="ARBA00022491"/>
    </source>
</evidence>